<accession>A0A836L1T9</accession>
<dbReference type="Gene3D" id="1.10.418.40">
    <property type="entry name" value="Autophagy protein 6/Beclin 1"/>
    <property type="match status" value="2"/>
</dbReference>
<dbReference type="GO" id="GO:0006995">
    <property type="term" value="P:cellular response to nitrogen starvation"/>
    <property type="evidence" value="ECO:0007669"/>
    <property type="project" value="TreeGrafter"/>
</dbReference>
<sequence>MGKAASDGPSSTSPGVAHASDSRVAAPPSAAVAPRLYAVNPPPAPGTQGVMPSMARSGGDVVSSASALRFTCCRCRRPLVVRPAMQRSAVPVLRSPHEPASVSVGPAVAVEGPPLHPLRLPSPLSAVQGAVRDSHATRGTGRLFRPLEPPVTAVGEGDHTVRCEDTCEDAADIPPAVVSTGIFEECDRASYTSSTQLTDEALLNELPPHFFSSAELLTSSQLADLLSRAQESCAAAATTSMCVGMTSATDGPLTASPAPQAVSTAASPLVTPVPTEATVLSVWELASLGVPVHSSTIRQVGDDDENGHAAARSGTSLDESVSSTQEASSSNVADGHSDLSSAPADERGSARTGASPHISPQASSSCTLPPLVYDKKRACGALPPLGSATPPAARMQPARTLSVDKTFAGLPPSTLSFSPGPPEPATTSHLDLGISIATPAGDPLGTVPFDELCRRWMRLLAHTAVPHEQPLCMDCWRDACLAPLQQRTRRSLEGTKALAAMMSSTLAEKLRLFTMCHTAPPMAPSREAGITSAELRRNSDEQEARQAFLSSATVEASNRGLPLMSLDAVAANLFGSEEERLLRSLEALSAPHGESLPITKGAATARNTLLCATGAPLEPCDAPQPDNGEGASTRASFRRDAEKMTAELERLAAEQVSLERQVAELRDELHALESAADLGSRGDGHAAETLTAPPSDVAPQGWHGLAVAHNIHEVQRAFTIGDEAAERQRAIDDLVERFAYVSTTPVDDLCFPIDVSGPVGLIAGLRLGLVLPYSGSHGGRAGAGSGNVRSDGATVASTTSTVPPLIPAPLPVSEECMHLHGFVSRQVGYTQLLLSGHTSTDCSDGDSTAAKGCRDSGGGAHRGLSSGEAAAISATLSPPADAAATVASATPASTAVAKVKNTRVSPLEVNAACGYLLLLLSYLAQVNGFAFRTAVLRPAGDRSTLALLKRVPASASAAHSGGGATQSIAASPFPLNIFSLFTRRGVTGAPPKGSGKLPQAMGTAPSVAYVVDHEVDFYLTDRLLAWRTFGAACVAVAACVTELSDALHESLRCWRMRESMFSQPASCASPTQSSHEAAAAVSRNGESVSAASYPAARPASADVSGSLESSNDAVVCAACSQQPTPVPLPQLVQELCSRAGHRNSSGKHDSCAALPKSTGALGTFGRSGALPAEGNSGSRESASASSPQPSLQEGIPKQCCGSSAAAGGTFPLQPPFRAHGDTVDGFSVRHGSVSEATWTLGMKKLLANVRWCMEATVELERLYAVIGEADGDGAGAELDEDGRDVSGKVRTIAGRTRE</sequence>
<evidence type="ECO:0000313" key="2">
    <source>
        <dbReference type="EMBL" id="KAG5485768.1"/>
    </source>
</evidence>
<dbReference type="GO" id="GO:0000423">
    <property type="term" value="P:mitophagy"/>
    <property type="evidence" value="ECO:0007669"/>
    <property type="project" value="TreeGrafter"/>
</dbReference>
<feature type="region of interest" description="Disordered" evidence="1">
    <location>
        <begin position="1274"/>
        <end position="1298"/>
    </location>
</feature>
<evidence type="ECO:0000313" key="3">
    <source>
        <dbReference type="Proteomes" id="UP000673552"/>
    </source>
</evidence>
<keyword evidence="3" id="KW-1185">Reference proteome</keyword>
<dbReference type="InterPro" id="IPR007243">
    <property type="entry name" value="Atg6/Beclin"/>
</dbReference>
<feature type="region of interest" description="Disordered" evidence="1">
    <location>
        <begin position="297"/>
        <end position="366"/>
    </location>
</feature>
<feature type="region of interest" description="Disordered" evidence="1">
    <location>
        <begin position="780"/>
        <end position="800"/>
    </location>
</feature>
<dbReference type="OrthoDB" id="263940at2759"/>
<dbReference type="GO" id="GO:0034272">
    <property type="term" value="C:phosphatidylinositol 3-kinase complex, class III, type II"/>
    <property type="evidence" value="ECO:0007669"/>
    <property type="project" value="TreeGrafter"/>
</dbReference>
<dbReference type="GO" id="GO:0000045">
    <property type="term" value="P:autophagosome assembly"/>
    <property type="evidence" value="ECO:0007669"/>
    <property type="project" value="TreeGrafter"/>
</dbReference>
<gene>
    <name evidence="2" type="ORF">LSCM1_07180</name>
</gene>
<dbReference type="InterPro" id="IPR038274">
    <property type="entry name" value="Atg6/Beclin_C_sf"/>
</dbReference>
<comment type="caution">
    <text evidence="2">The sequence shown here is derived from an EMBL/GenBank/DDBJ whole genome shotgun (WGS) entry which is preliminary data.</text>
</comment>
<name>A0A836L1T9_9TRYP</name>
<evidence type="ECO:0000256" key="1">
    <source>
        <dbReference type="SAM" id="MobiDB-lite"/>
    </source>
</evidence>
<dbReference type="Proteomes" id="UP000673552">
    <property type="component" value="Unassembled WGS sequence"/>
</dbReference>
<feature type="region of interest" description="Disordered" evidence="1">
    <location>
        <begin position="1162"/>
        <end position="1197"/>
    </location>
</feature>
<dbReference type="GO" id="GO:0045324">
    <property type="term" value="P:late endosome to vacuole transport"/>
    <property type="evidence" value="ECO:0007669"/>
    <property type="project" value="TreeGrafter"/>
</dbReference>
<dbReference type="GO" id="GO:0034271">
    <property type="term" value="C:phosphatidylinositol 3-kinase complex, class III, type I"/>
    <property type="evidence" value="ECO:0007669"/>
    <property type="project" value="TreeGrafter"/>
</dbReference>
<dbReference type="PANTHER" id="PTHR12768">
    <property type="entry name" value="BECLIN 1"/>
    <property type="match status" value="1"/>
</dbReference>
<reference evidence="3" key="2">
    <citation type="journal article" date="2021" name="Sci. Data">
        <title>Chromosome-scale genome sequencing, assembly and annotation of six genomes from subfamily Leishmaniinae.</title>
        <authorList>
            <person name="Almutairi H."/>
            <person name="Urbaniak M.D."/>
            <person name="Bates M.D."/>
            <person name="Jariyapan N."/>
            <person name="Kwakye-Nuako G."/>
            <person name="Thomaz Soccol V."/>
            <person name="Al-Salem W.S."/>
            <person name="Dillon R.J."/>
            <person name="Bates P.A."/>
            <person name="Gatherer D."/>
        </authorList>
    </citation>
    <scope>NUCLEOTIDE SEQUENCE [LARGE SCALE GENOMIC DNA]</scope>
</reference>
<feature type="compositionally biased region" description="Low complexity" evidence="1">
    <location>
        <begin position="320"/>
        <end position="330"/>
    </location>
</feature>
<feature type="region of interest" description="Disordered" evidence="1">
    <location>
        <begin position="839"/>
        <end position="860"/>
    </location>
</feature>
<feature type="compositionally biased region" description="Low complexity" evidence="1">
    <location>
        <begin position="1173"/>
        <end position="1190"/>
    </location>
</feature>
<feature type="region of interest" description="Disordered" evidence="1">
    <location>
        <begin position="1"/>
        <end position="28"/>
    </location>
</feature>
<proteinExistence type="predicted"/>
<dbReference type="GO" id="GO:0000407">
    <property type="term" value="C:phagophore assembly site"/>
    <property type="evidence" value="ECO:0007669"/>
    <property type="project" value="TreeGrafter"/>
</dbReference>
<dbReference type="GeneID" id="92517076"/>
<dbReference type="EMBL" id="JAFEUZ010000008">
    <property type="protein sequence ID" value="KAG5485768.1"/>
    <property type="molecule type" value="Genomic_DNA"/>
</dbReference>
<feature type="region of interest" description="Disordered" evidence="1">
    <location>
        <begin position="618"/>
        <end position="637"/>
    </location>
</feature>
<dbReference type="GO" id="GO:0043548">
    <property type="term" value="F:phosphatidylinositol 3-kinase binding"/>
    <property type="evidence" value="ECO:0007669"/>
    <property type="project" value="TreeGrafter"/>
</dbReference>
<dbReference type="KEGG" id="lmat:92517076"/>
<dbReference type="PANTHER" id="PTHR12768:SF4">
    <property type="entry name" value="BECLIN-1"/>
    <property type="match status" value="1"/>
</dbReference>
<protein>
    <recommendedName>
        <fullName evidence="4">Atg6 BARA domain-containing protein</fullName>
    </recommendedName>
</protein>
<dbReference type="GO" id="GO:0030674">
    <property type="term" value="F:protein-macromolecule adaptor activity"/>
    <property type="evidence" value="ECO:0007669"/>
    <property type="project" value="TreeGrafter"/>
</dbReference>
<organism evidence="2 3">
    <name type="scientific">Leishmania martiniquensis</name>
    <dbReference type="NCBI Taxonomy" id="1580590"/>
    <lineage>
        <taxon>Eukaryota</taxon>
        <taxon>Discoba</taxon>
        <taxon>Euglenozoa</taxon>
        <taxon>Kinetoplastea</taxon>
        <taxon>Metakinetoplastina</taxon>
        <taxon>Trypanosomatida</taxon>
        <taxon>Trypanosomatidae</taxon>
        <taxon>Leishmaniinae</taxon>
        <taxon>Leishmania</taxon>
    </lineage>
</organism>
<reference evidence="3" key="1">
    <citation type="journal article" date="2021" name="Microbiol. Resour. Announc.">
        <title>LGAAP: Leishmaniinae Genome Assembly and Annotation Pipeline.</title>
        <authorList>
            <person name="Almutairi H."/>
            <person name="Urbaniak M.D."/>
            <person name="Bates M.D."/>
            <person name="Jariyapan N."/>
            <person name="Kwakye-Nuako G."/>
            <person name="Thomaz-Soccol V."/>
            <person name="Al-Salem W.S."/>
            <person name="Dillon R.J."/>
            <person name="Bates P.A."/>
            <person name="Gatherer D."/>
        </authorList>
    </citation>
    <scope>NUCLEOTIDE SEQUENCE [LARGE SCALE GENOMIC DNA]</scope>
</reference>
<dbReference type="RefSeq" id="XP_067180921.1">
    <property type="nucleotide sequence ID" value="XM_067324564.1"/>
</dbReference>
<evidence type="ECO:0008006" key="4">
    <source>
        <dbReference type="Google" id="ProtNLM"/>
    </source>
</evidence>